<proteinExistence type="predicted"/>
<sequence length="435" mass="49818">MPKTKLGPAKLPGEEEKSQKSSYAHFPEENGHKGGLKSWCSVEVPVSKFSFEIPGLGQSGENCGAKVATHFDGDKKALKEGRLTCKRPSCPECWRDWSRRRTFQMAVAIELEAYIRDERPFFFLFSVPPTEVSGSWDWNRVNTSLFRRGYRRGRKHRIQGGVNVFHAHRIKKKYQAKFQEMGIGSGERDVGYWIDGVREDVLDLGNWKEYVNFGPHSHGVGFGEPKGHKSELFYCRDCENRTDEIDEAGGECPKCGSCNTVPTFILRVNDKNGSPKRQDLEGVVAYCRYLLSHVGVLQNKDTFNNPTRRWGCVGRERKFKVQGGIKLLEEGIEVRKKKLKEIKKEVAQLVGMEWSEEGGLFYPGEEEDQEYNWRPIYEVQFMKKRTPPYSMRDIEFLEDLEVILSNQGMEGLEIDKIKELMPSTWVVVKLAEGGP</sequence>
<evidence type="ECO:0000313" key="3">
    <source>
        <dbReference type="Proteomes" id="UP000070263"/>
    </source>
</evidence>
<organism evidence="2 3">
    <name type="scientific">candidate division MSBL1 archaeon SCGC-AAA382A20</name>
    <dbReference type="NCBI Taxonomy" id="1698280"/>
    <lineage>
        <taxon>Archaea</taxon>
        <taxon>Methanobacteriati</taxon>
        <taxon>Methanobacteriota</taxon>
        <taxon>candidate division MSBL1</taxon>
    </lineage>
</organism>
<name>A0A133VHD7_9EURY</name>
<gene>
    <name evidence="2" type="ORF">AKJ51_04705</name>
</gene>
<comment type="caution">
    <text evidence="2">The sequence shown here is derived from an EMBL/GenBank/DDBJ whole genome shotgun (WGS) entry which is preliminary data.</text>
</comment>
<dbReference type="AlphaFoldDB" id="A0A133VHD7"/>
<keyword evidence="3" id="KW-1185">Reference proteome</keyword>
<protein>
    <submittedName>
        <fullName evidence="2">Uncharacterized protein</fullName>
    </submittedName>
</protein>
<feature type="region of interest" description="Disordered" evidence="1">
    <location>
        <begin position="1"/>
        <end position="32"/>
    </location>
</feature>
<reference evidence="2 3" key="1">
    <citation type="journal article" date="2016" name="Sci. Rep.">
        <title>Metabolic traits of an uncultured archaeal lineage -MSBL1- from brine pools of the Red Sea.</title>
        <authorList>
            <person name="Mwirichia R."/>
            <person name="Alam I."/>
            <person name="Rashid M."/>
            <person name="Vinu M."/>
            <person name="Ba-Alawi W."/>
            <person name="Anthony Kamau A."/>
            <person name="Kamanda Ngugi D."/>
            <person name="Goker M."/>
            <person name="Klenk H.P."/>
            <person name="Bajic V."/>
            <person name="Stingl U."/>
        </authorList>
    </citation>
    <scope>NUCLEOTIDE SEQUENCE [LARGE SCALE GENOMIC DNA]</scope>
    <source>
        <strain evidence="2">SCGC-AAA382A20</strain>
    </source>
</reference>
<evidence type="ECO:0000256" key="1">
    <source>
        <dbReference type="SAM" id="MobiDB-lite"/>
    </source>
</evidence>
<dbReference type="Proteomes" id="UP000070263">
    <property type="component" value="Unassembled WGS sequence"/>
</dbReference>
<dbReference type="EMBL" id="LHYE01000075">
    <property type="protein sequence ID" value="KXB05830.1"/>
    <property type="molecule type" value="Genomic_DNA"/>
</dbReference>
<evidence type="ECO:0000313" key="2">
    <source>
        <dbReference type="EMBL" id="KXB05830.1"/>
    </source>
</evidence>
<accession>A0A133VHD7</accession>